<dbReference type="InterPro" id="IPR017686">
    <property type="entry name" value="Phg/plasmid-like_prot"/>
</dbReference>
<dbReference type="Pfam" id="PF06067">
    <property type="entry name" value="DUF932"/>
    <property type="match status" value="1"/>
</dbReference>
<dbReference type="InterPro" id="IPR026325">
    <property type="entry name" value="DUF932"/>
</dbReference>
<organism evidence="1">
    <name type="scientific">uncultured Caudovirales phage</name>
    <dbReference type="NCBI Taxonomy" id="2100421"/>
    <lineage>
        <taxon>Viruses</taxon>
        <taxon>Duplodnaviria</taxon>
        <taxon>Heunggongvirae</taxon>
        <taxon>Uroviricota</taxon>
        <taxon>Caudoviricetes</taxon>
        <taxon>Peduoviridae</taxon>
        <taxon>Maltschvirus</taxon>
        <taxon>Maltschvirus maltsch</taxon>
    </lineage>
</organism>
<dbReference type="EMBL" id="LR797151">
    <property type="protein sequence ID" value="CAB4190279.1"/>
    <property type="molecule type" value="Genomic_DNA"/>
</dbReference>
<gene>
    <name evidence="1" type="ORF">UFOVP1192_49</name>
</gene>
<name>A0A6J5R090_9CAUD</name>
<evidence type="ECO:0000313" key="1">
    <source>
        <dbReference type="EMBL" id="CAB4190279.1"/>
    </source>
</evidence>
<dbReference type="NCBIfam" id="TIGR03299">
    <property type="entry name" value="LGT_TIGR03299"/>
    <property type="match status" value="1"/>
</dbReference>
<accession>A0A6J5R090</accession>
<sequence>MAHELMENDGAVFNRKGAWHGIGQTIEEDMSPFQALHLAKLNWNVVKSPMIYTQLPNVVEPVFSTDYAAIVREDTNEILSVQSPDYEIIQNSEHFEMAYSISDDVKVESALSLKNGRKVILLLRGETFNASNVSMSDGDPVTQYLALINSHDGSLAFCALPTSVRIVCNNTLSMALQASRGKNMYRITHKGTTMEDKMQAMRVALSRFKETGELFQERVNAMAATPLSSDQIKAFWLDMYGMLESPVVANPTTEAESNNYKKALLTVNSWAETFDAERKETKSDATLWLAANAVTKGLQFKVASRGRKTTQDNRAWDNLNGSAQDDTLKVFKQAMQLV</sequence>
<reference evidence="1" key="1">
    <citation type="submission" date="2020-05" db="EMBL/GenBank/DDBJ databases">
        <authorList>
            <person name="Chiriac C."/>
            <person name="Salcher M."/>
            <person name="Ghai R."/>
            <person name="Kavagutti S V."/>
        </authorList>
    </citation>
    <scope>NUCLEOTIDE SEQUENCE</scope>
</reference>
<proteinExistence type="predicted"/>
<protein>
    <submittedName>
        <fullName evidence="1">LGT_TIGR03299, phage/plasmid-like protein TIGR03299</fullName>
    </submittedName>
</protein>